<dbReference type="InterPro" id="IPR002156">
    <property type="entry name" value="RNaseH_domain"/>
</dbReference>
<reference evidence="12 13" key="1">
    <citation type="submission" date="2019-07" db="EMBL/GenBank/DDBJ databases">
        <title>Whole genome shotgun sequence of Microvirga aerophila NBRC 106136.</title>
        <authorList>
            <person name="Hosoyama A."/>
            <person name="Uohara A."/>
            <person name="Ohji S."/>
            <person name="Ichikawa N."/>
        </authorList>
    </citation>
    <scope>NUCLEOTIDE SEQUENCE [LARGE SCALE GENOMIC DNA]</scope>
    <source>
        <strain evidence="12 13">NBRC 106136</strain>
    </source>
</reference>
<accession>A0A512BZL6</accession>
<evidence type="ECO:0000259" key="11">
    <source>
        <dbReference type="PROSITE" id="PS50879"/>
    </source>
</evidence>
<evidence type="ECO:0000256" key="3">
    <source>
        <dbReference type="ARBA" id="ARBA00011245"/>
    </source>
</evidence>
<comment type="cofactor">
    <cofactor evidence="10">
        <name>Mg(2+)</name>
        <dbReference type="ChEBI" id="CHEBI:18420"/>
    </cofactor>
    <text evidence="10">Binds 1 Mg(2+) ion per subunit. May bind a second metal ion at a regulatory site, or after substrate binding.</text>
</comment>
<organism evidence="12 13">
    <name type="scientific">Microvirga aerophila</name>
    <dbReference type="NCBI Taxonomy" id="670291"/>
    <lineage>
        <taxon>Bacteria</taxon>
        <taxon>Pseudomonadati</taxon>
        <taxon>Pseudomonadota</taxon>
        <taxon>Alphaproteobacteria</taxon>
        <taxon>Hyphomicrobiales</taxon>
        <taxon>Methylobacteriaceae</taxon>
        <taxon>Microvirga</taxon>
    </lineage>
</organism>
<keyword evidence="8 10" id="KW-0378">Hydrolase</keyword>
<name>A0A512BZL6_9HYPH</name>
<dbReference type="GO" id="GO:0000287">
    <property type="term" value="F:magnesium ion binding"/>
    <property type="evidence" value="ECO:0007669"/>
    <property type="project" value="UniProtKB-UniRule"/>
</dbReference>
<evidence type="ECO:0000313" key="13">
    <source>
        <dbReference type="Proteomes" id="UP000321085"/>
    </source>
</evidence>
<feature type="binding site" evidence="10">
    <location>
        <position position="10"/>
    </location>
    <ligand>
        <name>Mg(2+)</name>
        <dbReference type="ChEBI" id="CHEBI:18420"/>
        <label>2</label>
    </ligand>
</feature>
<keyword evidence="6 10" id="KW-0479">Metal-binding</keyword>
<dbReference type="InterPro" id="IPR050092">
    <property type="entry name" value="RNase_H"/>
</dbReference>
<dbReference type="SUPFAM" id="SSF53098">
    <property type="entry name" value="Ribonuclease H-like"/>
    <property type="match status" value="1"/>
</dbReference>
<dbReference type="InterPro" id="IPR036397">
    <property type="entry name" value="RNaseH_sf"/>
</dbReference>
<protein>
    <recommendedName>
        <fullName evidence="4 10">Ribonuclease H</fullName>
        <shortName evidence="10">RNase H</shortName>
        <ecNumber evidence="4 10">3.1.26.4</ecNumber>
    </recommendedName>
</protein>
<keyword evidence="9 10" id="KW-0460">Magnesium</keyword>
<comment type="subcellular location">
    <subcellularLocation>
        <location evidence="10">Cytoplasm</location>
    </subcellularLocation>
</comment>
<dbReference type="InterPro" id="IPR022892">
    <property type="entry name" value="RNaseHI"/>
</dbReference>
<evidence type="ECO:0000256" key="4">
    <source>
        <dbReference type="ARBA" id="ARBA00012180"/>
    </source>
</evidence>
<gene>
    <name evidence="12" type="primary">rnhA_3</name>
    <name evidence="10" type="synonym">rnhA</name>
    <name evidence="12" type="ORF">MAE02_50840</name>
</gene>
<feature type="binding site" evidence="10">
    <location>
        <position position="134"/>
    </location>
    <ligand>
        <name>Mg(2+)</name>
        <dbReference type="ChEBI" id="CHEBI:18420"/>
        <label>2</label>
    </ligand>
</feature>
<dbReference type="HAMAP" id="MF_00042">
    <property type="entry name" value="RNase_H"/>
    <property type="match status" value="1"/>
</dbReference>
<comment type="caution">
    <text evidence="12">The sequence shown here is derived from an EMBL/GenBank/DDBJ whole genome shotgun (WGS) entry which is preliminary data.</text>
</comment>
<evidence type="ECO:0000256" key="1">
    <source>
        <dbReference type="ARBA" id="ARBA00000077"/>
    </source>
</evidence>
<dbReference type="NCBIfam" id="NF001236">
    <property type="entry name" value="PRK00203.1"/>
    <property type="match status" value="1"/>
</dbReference>
<dbReference type="GO" id="GO:0005737">
    <property type="term" value="C:cytoplasm"/>
    <property type="evidence" value="ECO:0007669"/>
    <property type="project" value="UniProtKB-SubCell"/>
</dbReference>
<proteinExistence type="inferred from homology"/>
<keyword evidence="13" id="KW-1185">Reference proteome</keyword>
<dbReference type="CDD" id="cd09278">
    <property type="entry name" value="RNase_HI_prokaryote_like"/>
    <property type="match status" value="1"/>
</dbReference>
<keyword evidence="5 10" id="KW-0540">Nuclease</keyword>
<sequence length="160" mass="17211">MSNEAIIFTDGACLGNPGPGGYAAVITIAGEEQVIVGRDRSTTNNKMEMTAAIKAIEAVPQGLPIVIHSDSQYVIKGATEWLRGWKAKGWRKADGKPVLNQDLWMQMDVLMVGRKITWKWVKGHAGHPENERADRLANWEAVRAAAGAGTDSTAVEAATA</sequence>
<dbReference type="EC" id="3.1.26.4" evidence="4 10"/>
<dbReference type="GO" id="GO:0003676">
    <property type="term" value="F:nucleic acid binding"/>
    <property type="evidence" value="ECO:0007669"/>
    <property type="project" value="InterPro"/>
</dbReference>
<evidence type="ECO:0000256" key="6">
    <source>
        <dbReference type="ARBA" id="ARBA00022723"/>
    </source>
</evidence>
<keyword evidence="10" id="KW-0963">Cytoplasm</keyword>
<dbReference type="Proteomes" id="UP000321085">
    <property type="component" value="Unassembled WGS sequence"/>
</dbReference>
<dbReference type="PROSITE" id="PS50879">
    <property type="entry name" value="RNASE_H_1"/>
    <property type="match status" value="1"/>
</dbReference>
<dbReference type="PANTHER" id="PTHR10642:SF26">
    <property type="entry name" value="RIBONUCLEASE H1"/>
    <property type="match status" value="1"/>
</dbReference>
<feature type="binding site" evidence="10">
    <location>
        <position position="10"/>
    </location>
    <ligand>
        <name>Mg(2+)</name>
        <dbReference type="ChEBI" id="CHEBI:18420"/>
        <label>1</label>
    </ligand>
</feature>
<dbReference type="PANTHER" id="PTHR10642">
    <property type="entry name" value="RIBONUCLEASE H1"/>
    <property type="match status" value="1"/>
</dbReference>
<evidence type="ECO:0000256" key="10">
    <source>
        <dbReference type="HAMAP-Rule" id="MF_00042"/>
    </source>
</evidence>
<evidence type="ECO:0000313" key="12">
    <source>
        <dbReference type="EMBL" id="GEO17388.1"/>
    </source>
</evidence>
<dbReference type="OrthoDB" id="7845843at2"/>
<dbReference type="GO" id="GO:0004523">
    <property type="term" value="F:RNA-DNA hybrid ribonuclease activity"/>
    <property type="evidence" value="ECO:0007669"/>
    <property type="project" value="UniProtKB-UniRule"/>
</dbReference>
<keyword evidence="7 10" id="KW-0255">Endonuclease</keyword>
<dbReference type="GO" id="GO:0043137">
    <property type="term" value="P:DNA replication, removal of RNA primer"/>
    <property type="evidence" value="ECO:0007669"/>
    <property type="project" value="TreeGrafter"/>
</dbReference>
<evidence type="ECO:0000256" key="2">
    <source>
        <dbReference type="ARBA" id="ARBA00005300"/>
    </source>
</evidence>
<dbReference type="EMBL" id="BJYU01000103">
    <property type="protein sequence ID" value="GEO17388.1"/>
    <property type="molecule type" value="Genomic_DNA"/>
</dbReference>
<dbReference type="Gene3D" id="3.30.420.10">
    <property type="entry name" value="Ribonuclease H-like superfamily/Ribonuclease H"/>
    <property type="match status" value="1"/>
</dbReference>
<comment type="subunit">
    <text evidence="3 10">Monomer.</text>
</comment>
<feature type="domain" description="RNase H type-1" evidence="11">
    <location>
        <begin position="1"/>
        <end position="142"/>
    </location>
</feature>
<dbReference type="Pfam" id="PF00075">
    <property type="entry name" value="RNase_H"/>
    <property type="match status" value="1"/>
</dbReference>
<evidence type="ECO:0000256" key="5">
    <source>
        <dbReference type="ARBA" id="ARBA00022722"/>
    </source>
</evidence>
<comment type="function">
    <text evidence="10">Endonuclease that specifically degrades the RNA of RNA-DNA hybrids.</text>
</comment>
<dbReference type="RefSeq" id="WP_114186839.1">
    <property type="nucleotide sequence ID" value="NZ_BJYU01000103.1"/>
</dbReference>
<dbReference type="AlphaFoldDB" id="A0A512BZL6"/>
<evidence type="ECO:0000256" key="7">
    <source>
        <dbReference type="ARBA" id="ARBA00022759"/>
    </source>
</evidence>
<dbReference type="InterPro" id="IPR012337">
    <property type="entry name" value="RNaseH-like_sf"/>
</dbReference>
<feature type="binding site" evidence="10">
    <location>
        <position position="70"/>
    </location>
    <ligand>
        <name>Mg(2+)</name>
        <dbReference type="ChEBI" id="CHEBI:18420"/>
        <label>1</label>
    </ligand>
</feature>
<comment type="catalytic activity">
    <reaction evidence="1 10">
        <text>Endonucleolytic cleavage to 5'-phosphomonoester.</text>
        <dbReference type="EC" id="3.1.26.4"/>
    </reaction>
</comment>
<evidence type="ECO:0000256" key="9">
    <source>
        <dbReference type="ARBA" id="ARBA00022842"/>
    </source>
</evidence>
<evidence type="ECO:0000256" key="8">
    <source>
        <dbReference type="ARBA" id="ARBA00022801"/>
    </source>
</evidence>
<comment type="similarity">
    <text evidence="2 10">Belongs to the RNase H family.</text>
</comment>
<feature type="binding site" evidence="10">
    <location>
        <position position="48"/>
    </location>
    <ligand>
        <name>Mg(2+)</name>
        <dbReference type="ChEBI" id="CHEBI:18420"/>
        <label>1</label>
    </ligand>
</feature>